<dbReference type="KEGG" id="mng:MNEG_11990"/>
<evidence type="ECO:0008006" key="3">
    <source>
        <dbReference type="Google" id="ProtNLM"/>
    </source>
</evidence>
<dbReference type="InterPro" id="IPR029063">
    <property type="entry name" value="SAM-dependent_MTases_sf"/>
</dbReference>
<dbReference type="RefSeq" id="XP_013894992.1">
    <property type="nucleotide sequence ID" value="XM_014039538.1"/>
</dbReference>
<accession>A0A0D2J881</accession>
<organism evidence="1 2">
    <name type="scientific">Monoraphidium neglectum</name>
    <dbReference type="NCBI Taxonomy" id="145388"/>
    <lineage>
        <taxon>Eukaryota</taxon>
        <taxon>Viridiplantae</taxon>
        <taxon>Chlorophyta</taxon>
        <taxon>core chlorophytes</taxon>
        <taxon>Chlorophyceae</taxon>
        <taxon>CS clade</taxon>
        <taxon>Sphaeropleales</taxon>
        <taxon>Selenastraceae</taxon>
        <taxon>Monoraphidium</taxon>
    </lineage>
</organism>
<dbReference type="GeneID" id="25729308"/>
<sequence>MQEAALSATRERLDSSLPAGAAPEVRLFHACHSRLQELVGSCAARVVAFNLGYLPSGDKRVTTNAETTVAALEAALEVLQPGGLLTIMAYTGHPGGKEEFDAVEALLQGLSPAYWVSSEVRLVNRPSAPVLLMVWRRSDAAEAPGRGPAR</sequence>
<dbReference type="STRING" id="145388.A0A0D2J881"/>
<dbReference type="SUPFAM" id="SSF53335">
    <property type="entry name" value="S-adenosyl-L-methionine-dependent methyltransferases"/>
    <property type="match status" value="1"/>
</dbReference>
<dbReference type="AlphaFoldDB" id="A0A0D2J881"/>
<dbReference type="EMBL" id="KK103222">
    <property type="protein sequence ID" value="KIY95972.1"/>
    <property type="molecule type" value="Genomic_DNA"/>
</dbReference>
<gene>
    <name evidence="1" type="ORF">MNEG_11990</name>
</gene>
<dbReference type="Pfam" id="PF06962">
    <property type="entry name" value="rRNA_methylase"/>
    <property type="match status" value="1"/>
</dbReference>
<dbReference type="Gene3D" id="3.40.50.150">
    <property type="entry name" value="Vaccinia Virus protein VP39"/>
    <property type="match status" value="1"/>
</dbReference>
<dbReference type="PANTHER" id="PTHR35276">
    <property type="entry name" value="S-ADENOSYL-L-METHIONINE-DEPENDENT METHYLTRANSFERASES SUPERFAMILY PROTEIN"/>
    <property type="match status" value="1"/>
</dbReference>
<dbReference type="InterPro" id="IPR010719">
    <property type="entry name" value="MnmM_MeTrfase"/>
</dbReference>
<dbReference type="PANTHER" id="PTHR35276:SF1">
    <property type="entry name" value="TRNA (MNM(5)S(2)U34)-METHYLTRANSFERASE, CHLOROPLASTIC"/>
    <property type="match status" value="1"/>
</dbReference>
<dbReference type="Proteomes" id="UP000054498">
    <property type="component" value="Unassembled WGS sequence"/>
</dbReference>
<name>A0A0D2J881_9CHLO</name>
<evidence type="ECO:0000313" key="2">
    <source>
        <dbReference type="Proteomes" id="UP000054498"/>
    </source>
</evidence>
<keyword evidence="2" id="KW-1185">Reference proteome</keyword>
<evidence type="ECO:0000313" key="1">
    <source>
        <dbReference type="EMBL" id="KIY95972.1"/>
    </source>
</evidence>
<dbReference type="OrthoDB" id="2984at2759"/>
<reference evidence="1 2" key="1">
    <citation type="journal article" date="2013" name="BMC Genomics">
        <title>Reconstruction of the lipid metabolism for the microalga Monoraphidium neglectum from its genome sequence reveals characteristics suitable for biofuel production.</title>
        <authorList>
            <person name="Bogen C."/>
            <person name="Al-Dilaimi A."/>
            <person name="Albersmeier A."/>
            <person name="Wichmann J."/>
            <person name="Grundmann M."/>
            <person name="Rupp O."/>
            <person name="Lauersen K.J."/>
            <person name="Blifernez-Klassen O."/>
            <person name="Kalinowski J."/>
            <person name="Goesmann A."/>
            <person name="Mussgnug J.H."/>
            <person name="Kruse O."/>
        </authorList>
    </citation>
    <scope>NUCLEOTIDE SEQUENCE [LARGE SCALE GENOMIC DNA]</scope>
    <source>
        <strain evidence="1 2">SAG 48.87</strain>
    </source>
</reference>
<protein>
    <recommendedName>
        <fullName evidence="3">rRNA methylase</fullName>
    </recommendedName>
</protein>
<proteinExistence type="predicted"/>